<evidence type="ECO:0000313" key="2">
    <source>
        <dbReference type="Proteomes" id="UP000609064"/>
    </source>
</evidence>
<gene>
    <name evidence="1" type="ORF">GCM10011514_53540</name>
</gene>
<evidence type="ECO:0000313" key="1">
    <source>
        <dbReference type="EMBL" id="GGD82752.1"/>
    </source>
</evidence>
<accession>A0A916ZAK8</accession>
<dbReference type="EMBL" id="BMKK01000021">
    <property type="protein sequence ID" value="GGD82752.1"/>
    <property type="molecule type" value="Genomic_DNA"/>
</dbReference>
<sequence length="175" mass="19853">MKIIDISTILNRKPSKQSKMEAKSVDSKTFQLAENGQPLGELIYESLLSLSAKIILSNSEFYEIEHIGIFDTSINVTKNGAVIATLKMNWRGQIVFNFHDGQEFILKAKGLLGNKFTFENHSDEQLFQLDSQLNWKKLNYNYNIIFTDKPQNILLILLGVYAANYYMASMSGAMA</sequence>
<name>A0A916ZAK8_9BACT</name>
<reference evidence="1" key="1">
    <citation type="journal article" date="2014" name="Int. J. Syst. Evol. Microbiol.">
        <title>Complete genome sequence of Corynebacterium casei LMG S-19264T (=DSM 44701T), isolated from a smear-ripened cheese.</title>
        <authorList>
            <consortium name="US DOE Joint Genome Institute (JGI-PGF)"/>
            <person name="Walter F."/>
            <person name="Albersmeier A."/>
            <person name="Kalinowski J."/>
            <person name="Ruckert C."/>
        </authorList>
    </citation>
    <scope>NUCLEOTIDE SEQUENCE</scope>
    <source>
        <strain evidence="1">CGMCC 1.15958</strain>
    </source>
</reference>
<reference evidence="1" key="2">
    <citation type="submission" date="2020-09" db="EMBL/GenBank/DDBJ databases">
        <authorList>
            <person name="Sun Q."/>
            <person name="Zhou Y."/>
        </authorList>
    </citation>
    <scope>NUCLEOTIDE SEQUENCE</scope>
    <source>
        <strain evidence="1">CGMCC 1.15958</strain>
    </source>
</reference>
<dbReference type="Proteomes" id="UP000609064">
    <property type="component" value="Unassembled WGS sequence"/>
</dbReference>
<proteinExistence type="predicted"/>
<organism evidence="1 2">
    <name type="scientific">Emticicia aquatilis</name>
    <dbReference type="NCBI Taxonomy" id="1537369"/>
    <lineage>
        <taxon>Bacteria</taxon>
        <taxon>Pseudomonadati</taxon>
        <taxon>Bacteroidota</taxon>
        <taxon>Cytophagia</taxon>
        <taxon>Cytophagales</taxon>
        <taxon>Leadbetterellaceae</taxon>
        <taxon>Emticicia</taxon>
    </lineage>
</organism>
<keyword evidence="2" id="KW-1185">Reference proteome</keyword>
<dbReference type="AlphaFoldDB" id="A0A916ZAK8"/>
<comment type="caution">
    <text evidence="1">The sequence shown here is derived from an EMBL/GenBank/DDBJ whole genome shotgun (WGS) entry which is preliminary data.</text>
</comment>
<protein>
    <submittedName>
        <fullName evidence="1">Uncharacterized protein</fullName>
    </submittedName>
</protein>